<dbReference type="AlphaFoldDB" id="A0A4Y2SIE2"/>
<dbReference type="FunFam" id="1.10.540.10:FF:000001">
    <property type="entry name" value="Very long-chain-specific acyl-CoA dehydrogenase, mitochondrial"/>
    <property type="match status" value="1"/>
</dbReference>
<evidence type="ECO:0000256" key="2">
    <source>
        <dbReference type="ARBA" id="ARBA00009347"/>
    </source>
</evidence>
<accession>A0A4Y2SIE2</accession>
<dbReference type="GO" id="GO:0017099">
    <property type="term" value="F:very-long-chain fatty acyl-CoA dehydrogenase activity"/>
    <property type="evidence" value="ECO:0007669"/>
    <property type="project" value="TreeGrafter"/>
</dbReference>
<evidence type="ECO:0000313" key="7">
    <source>
        <dbReference type="EMBL" id="GBN87543.1"/>
    </source>
</evidence>
<keyword evidence="3" id="KW-0285">Flavoprotein</keyword>
<sequence>MLHITKKFLEEVNDPDKNDEIAKIEPHLIKQLGELGVFGLQVPEEYGGLGMNNTQFGRMIEFAGRHDLSLQTHQSIGFKGILLFCNKEQKQRYLPDLAKGKKLAAYCLTEPGSGSDAGVSKFLKIKIEIYILLFSCISVITRPLTTDLPLRVQDQQGSLVRGISVRKT</sequence>
<dbReference type="InterPro" id="IPR046373">
    <property type="entry name" value="Acyl-CoA_Oxase/DH_mid-dom_sf"/>
</dbReference>
<dbReference type="GO" id="GO:0000062">
    <property type="term" value="F:fatty-acyl-CoA binding"/>
    <property type="evidence" value="ECO:0007669"/>
    <property type="project" value="TreeGrafter"/>
</dbReference>
<evidence type="ECO:0000256" key="3">
    <source>
        <dbReference type="ARBA" id="ARBA00022630"/>
    </source>
</evidence>
<evidence type="ECO:0000313" key="8">
    <source>
        <dbReference type="Proteomes" id="UP000499080"/>
    </source>
</evidence>
<dbReference type="Gene3D" id="1.10.540.10">
    <property type="entry name" value="Acyl-CoA dehydrogenase/oxidase, N-terminal domain"/>
    <property type="match status" value="1"/>
</dbReference>
<dbReference type="InterPro" id="IPR009100">
    <property type="entry name" value="AcylCoA_DH/oxidase_NM_dom_sf"/>
</dbReference>
<dbReference type="SUPFAM" id="SSF56645">
    <property type="entry name" value="Acyl-CoA dehydrogenase NM domain-like"/>
    <property type="match status" value="1"/>
</dbReference>
<protein>
    <submittedName>
        <fullName evidence="7">Very long-chain specific acyl-CoA dehydrogenase, mitochondrial</fullName>
    </submittedName>
</protein>
<dbReference type="InterPro" id="IPR037069">
    <property type="entry name" value="AcylCoA_DH/ox_N_sf"/>
</dbReference>
<keyword evidence="5" id="KW-0560">Oxidoreductase</keyword>
<dbReference type="PANTHER" id="PTHR43884:SF11">
    <property type="entry name" value="VERY LONG-CHAIN SPECIFIC ACYL-COA DEHYDROGENASE, MITOCHONDRIAL"/>
    <property type="match status" value="1"/>
</dbReference>
<proteinExistence type="inferred from homology"/>
<dbReference type="Gene3D" id="2.40.110.10">
    <property type="entry name" value="Butyryl-CoA Dehydrogenase, subunit A, domain 2"/>
    <property type="match status" value="1"/>
</dbReference>
<evidence type="ECO:0000256" key="1">
    <source>
        <dbReference type="ARBA" id="ARBA00001974"/>
    </source>
</evidence>
<organism evidence="7 8">
    <name type="scientific">Araneus ventricosus</name>
    <name type="common">Orbweaver spider</name>
    <name type="synonym">Epeira ventricosa</name>
    <dbReference type="NCBI Taxonomy" id="182803"/>
    <lineage>
        <taxon>Eukaryota</taxon>
        <taxon>Metazoa</taxon>
        <taxon>Ecdysozoa</taxon>
        <taxon>Arthropoda</taxon>
        <taxon>Chelicerata</taxon>
        <taxon>Arachnida</taxon>
        <taxon>Araneae</taxon>
        <taxon>Araneomorphae</taxon>
        <taxon>Entelegynae</taxon>
        <taxon>Araneoidea</taxon>
        <taxon>Araneidae</taxon>
        <taxon>Araneus</taxon>
    </lineage>
</organism>
<comment type="cofactor">
    <cofactor evidence="1">
        <name>FAD</name>
        <dbReference type="ChEBI" id="CHEBI:57692"/>
    </cofactor>
</comment>
<dbReference type="Pfam" id="PF02771">
    <property type="entry name" value="Acyl-CoA_dh_N"/>
    <property type="match status" value="1"/>
</dbReference>
<dbReference type="PANTHER" id="PTHR43884">
    <property type="entry name" value="ACYL-COA DEHYDROGENASE"/>
    <property type="match status" value="1"/>
</dbReference>
<evidence type="ECO:0000256" key="5">
    <source>
        <dbReference type="ARBA" id="ARBA00023002"/>
    </source>
</evidence>
<comment type="similarity">
    <text evidence="2">Belongs to the acyl-CoA dehydrogenase family.</text>
</comment>
<evidence type="ECO:0000259" key="6">
    <source>
        <dbReference type="Pfam" id="PF02771"/>
    </source>
</evidence>
<name>A0A4Y2SIE2_ARAVE</name>
<feature type="domain" description="Acyl-CoA dehydrogenase/oxidase N-terminal" evidence="6">
    <location>
        <begin position="7"/>
        <end position="101"/>
    </location>
</feature>
<keyword evidence="4" id="KW-0274">FAD</keyword>
<dbReference type="EMBL" id="BGPR01021849">
    <property type="protein sequence ID" value="GBN87543.1"/>
    <property type="molecule type" value="Genomic_DNA"/>
</dbReference>
<comment type="caution">
    <text evidence="7">The sequence shown here is derived from an EMBL/GenBank/DDBJ whole genome shotgun (WGS) entry which is preliminary data.</text>
</comment>
<keyword evidence="8" id="KW-1185">Reference proteome</keyword>
<dbReference type="GO" id="GO:0050660">
    <property type="term" value="F:flavin adenine dinucleotide binding"/>
    <property type="evidence" value="ECO:0007669"/>
    <property type="project" value="InterPro"/>
</dbReference>
<evidence type="ECO:0000256" key="4">
    <source>
        <dbReference type="ARBA" id="ARBA00022827"/>
    </source>
</evidence>
<gene>
    <name evidence="7" type="primary">Acadvl_5</name>
    <name evidence="7" type="ORF">AVEN_99030_1</name>
</gene>
<dbReference type="InterPro" id="IPR013786">
    <property type="entry name" value="AcylCoA_DH/ox_N"/>
</dbReference>
<reference evidence="7 8" key="1">
    <citation type="journal article" date="2019" name="Sci. Rep.">
        <title>Orb-weaving spider Araneus ventricosus genome elucidates the spidroin gene catalogue.</title>
        <authorList>
            <person name="Kono N."/>
            <person name="Nakamura H."/>
            <person name="Ohtoshi R."/>
            <person name="Moran D.A.P."/>
            <person name="Shinohara A."/>
            <person name="Yoshida Y."/>
            <person name="Fujiwara M."/>
            <person name="Mori M."/>
            <person name="Tomita M."/>
            <person name="Arakawa K."/>
        </authorList>
    </citation>
    <scope>NUCLEOTIDE SEQUENCE [LARGE SCALE GENOMIC DNA]</scope>
</reference>
<dbReference type="Proteomes" id="UP000499080">
    <property type="component" value="Unassembled WGS sequence"/>
</dbReference>
<dbReference type="OrthoDB" id="2588832at2759"/>